<dbReference type="EMBL" id="GL876968">
    <property type="protein sequence ID" value="KLU85408.1"/>
    <property type="molecule type" value="Genomic_DNA"/>
</dbReference>
<protein>
    <submittedName>
        <fullName evidence="2 3">Uncharacterized protein</fullName>
    </submittedName>
</protein>
<accession>A0A0C4DWQ4</accession>
<gene>
    <name evidence="2" type="ORF">MAPG_04434</name>
</gene>
<reference evidence="2" key="1">
    <citation type="submission" date="2010-05" db="EMBL/GenBank/DDBJ databases">
        <title>The Genome Sequence of Magnaporthe poae strain ATCC 64411.</title>
        <authorList>
            <consortium name="The Broad Institute Genome Sequencing Platform"/>
            <consortium name="Broad Institute Genome Sequencing Center for Infectious Disease"/>
            <person name="Ma L.-J."/>
            <person name="Dead R."/>
            <person name="Young S."/>
            <person name="Zeng Q."/>
            <person name="Koehrsen M."/>
            <person name="Alvarado L."/>
            <person name="Berlin A."/>
            <person name="Chapman S.B."/>
            <person name="Chen Z."/>
            <person name="Freedman E."/>
            <person name="Gellesch M."/>
            <person name="Goldberg J."/>
            <person name="Griggs A."/>
            <person name="Gujja S."/>
            <person name="Heilman E.R."/>
            <person name="Heiman D."/>
            <person name="Hepburn T."/>
            <person name="Howarth C."/>
            <person name="Jen D."/>
            <person name="Larson L."/>
            <person name="Mehta T."/>
            <person name="Neiman D."/>
            <person name="Pearson M."/>
            <person name="Roberts A."/>
            <person name="Saif S."/>
            <person name="Shea T."/>
            <person name="Shenoy N."/>
            <person name="Sisk P."/>
            <person name="Stolte C."/>
            <person name="Sykes S."/>
            <person name="Walk T."/>
            <person name="White J."/>
            <person name="Yandava C."/>
            <person name="Haas B."/>
            <person name="Nusbaum C."/>
            <person name="Birren B."/>
        </authorList>
    </citation>
    <scope>NUCLEOTIDE SEQUENCE</scope>
    <source>
        <strain evidence="2">ATCC 64411</strain>
    </source>
</reference>
<reference evidence="4" key="2">
    <citation type="submission" date="2010-05" db="EMBL/GenBank/DDBJ databases">
        <title>The genome sequence of Magnaporthe poae strain ATCC 64411.</title>
        <authorList>
            <person name="Ma L.-J."/>
            <person name="Dead R."/>
            <person name="Young S."/>
            <person name="Zeng Q."/>
            <person name="Koehrsen M."/>
            <person name="Alvarado L."/>
            <person name="Berlin A."/>
            <person name="Chapman S.B."/>
            <person name="Chen Z."/>
            <person name="Freedman E."/>
            <person name="Gellesch M."/>
            <person name="Goldberg J."/>
            <person name="Griggs A."/>
            <person name="Gujja S."/>
            <person name="Heilman E.R."/>
            <person name="Heiman D."/>
            <person name="Hepburn T."/>
            <person name="Howarth C."/>
            <person name="Jen D."/>
            <person name="Larson L."/>
            <person name="Mehta T."/>
            <person name="Neiman D."/>
            <person name="Pearson M."/>
            <person name="Roberts A."/>
            <person name="Saif S."/>
            <person name="Shea T."/>
            <person name="Shenoy N."/>
            <person name="Sisk P."/>
            <person name="Stolte C."/>
            <person name="Sykes S."/>
            <person name="Walk T."/>
            <person name="White J."/>
            <person name="Yandava C."/>
            <person name="Haas B."/>
            <person name="Nusbaum C."/>
            <person name="Birren B."/>
        </authorList>
    </citation>
    <scope>NUCLEOTIDE SEQUENCE [LARGE SCALE GENOMIC DNA]</scope>
    <source>
        <strain evidence="4">ATCC 64411 / 73-15</strain>
    </source>
</reference>
<evidence type="ECO:0000313" key="4">
    <source>
        <dbReference type="Proteomes" id="UP000011715"/>
    </source>
</evidence>
<dbReference type="AlphaFoldDB" id="A0A0C4DWQ4"/>
<proteinExistence type="predicted"/>
<keyword evidence="1" id="KW-0472">Membrane</keyword>
<organism evidence="3 4">
    <name type="scientific">Magnaporthiopsis poae (strain ATCC 64411 / 73-15)</name>
    <name type="common">Kentucky bluegrass fungus</name>
    <name type="synonym">Magnaporthe poae</name>
    <dbReference type="NCBI Taxonomy" id="644358"/>
    <lineage>
        <taxon>Eukaryota</taxon>
        <taxon>Fungi</taxon>
        <taxon>Dikarya</taxon>
        <taxon>Ascomycota</taxon>
        <taxon>Pezizomycotina</taxon>
        <taxon>Sordariomycetes</taxon>
        <taxon>Sordariomycetidae</taxon>
        <taxon>Magnaporthales</taxon>
        <taxon>Magnaporthaceae</taxon>
        <taxon>Magnaporthiopsis</taxon>
    </lineage>
</organism>
<dbReference type="Proteomes" id="UP000011715">
    <property type="component" value="Unassembled WGS sequence"/>
</dbReference>
<reference evidence="2" key="3">
    <citation type="submission" date="2011-03" db="EMBL/GenBank/DDBJ databases">
        <title>Annotation of Magnaporthe poae ATCC 64411.</title>
        <authorList>
            <person name="Ma L.-J."/>
            <person name="Dead R."/>
            <person name="Young S.K."/>
            <person name="Zeng Q."/>
            <person name="Gargeya S."/>
            <person name="Fitzgerald M."/>
            <person name="Haas B."/>
            <person name="Abouelleil A."/>
            <person name="Alvarado L."/>
            <person name="Arachchi H.M."/>
            <person name="Berlin A."/>
            <person name="Brown A."/>
            <person name="Chapman S.B."/>
            <person name="Chen Z."/>
            <person name="Dunbar C."/>
            <person name="Freedman E."/>
            <person name="Gearin G."/>
            <person name="Gellesch M."/>
            <person name="Goldberg J."/>
            <person name="Griggs A."/>
            <person name="Gujja S."/>
            <person name="Heiman D."/>
            <person name="Howarth C."/>
            <person name="Larson L."/>
            <person name="Lui A."/>
            <person name="MacDonald P.J.P."/>
            <person name="Mehta T."/>
            <person name="Montmayeur A."/>
            <person name="Murphy C."/>
            <person name="Neiman D."/>
            <person name="Pearson M."/>
            <person name="Priest M."/>
            <person name="Roberts A."/>
            <person name="Saif S."/>
            <person name="Shea T."/>
            <person name="Shenoy N."/>
            <person name="Sisk P."/>
            <person name="Stolte C."/>
            <person name="Sykes S."/>
            <person name="Yandava C."/>
            <person name="Wortman J."/>
            <person name="Nusbaum C."/>
            <person name="Birren B."/>
        </authorList>
    </citation>
    <scope>NUCLEOTIDE SEQUENCE</scope>
    <source>
        <strain evidence="2">ATCC 64411</strain>
    </source>
</reference>
<sequence>MPLLSFPDVQGGLALLSGATAGGAVRFLVRLHAARRLVYKQLQRAGLMHPSAKFRYNYPMPPYRPVPGPFRRPRTGGEAGAHDLSVGGVFGELPLPFRDDGINYVDL</sequence>
<dbReference type="EnsemblFungi" id="MAPG_04434T0">
    <property type="protein sequence ID" value="MAPG_04434T0"/>
    <property type="gene ID" value="MAPG_04434"/>
</dbReference>
<keyword evidence="1" id="KW-1133">Transmembrane helix</keyword>
<evidence type="ECO:0000256" key="1">
    <source>
        <dbReference type="SAM" id="Phobius"/>
    </source>
</evidence>
<dbReference type="VEuPathDB" id="FungiDB:MAPG_04434"/>
<keyword evidence="4" id="KW-1185">Reference proteome</keyword>
<evidence type="ECO:0000313" key="2">
    <source>
        <dbReference type="EMBL" id="KLU85408.1"/>
    </source>
</evidence>
<reference evidence="3" key="5">
    <citation type="submission" date="2015-06" db="UniProtKB">
        <authorList>
            <consortium name="EnsemblFungi"/>
        </authorList>
    </citation>
    <scope>IDENTIFICATION</scope>
    <source>
        <strain evidence="3">ATCC 64411</strain>
    </source>
</reference>
<name>A0A0C4DWQ4_MAGP6</name>
<feature type="transmembrane region" description="Helical" evidence="1">
    <location>
        <begin position="12"/>
        <end position="29"/>
    </location>
</feature>
<reference evidence="3" key="4">
    <citation type="journal article" date="2015" name="G3 (Bethesda)">
        <title>Genome sequences of three phytopathogenic species of the Magnaporthaceae family of fungi.</title>
        <authorList>
            <person name="Okagaki L.H."/>
            <person name="Nunes C.C."/>
            <person name="Sailsbery J."/>
            <person name="Clay B."/>
            <person name="Brown D."/>
            <person name="John T."/>
            <person name="Oh Y."/>
            <person name="Young N."/>
            <person name="Fitzgerald M."/>
            <person name="Haas B.J."/>
            <person name="Zeng Q."/>
            <person name="Young S."/>
            <person name="Adiconis X."/>
            <person name="Fan L."/>
            <person name="Levin J.Z."/>
            <person name="Mitchell T.K."/>
            <person name="Okubara P.A."/>
            <person name="Farman M.L."/>
            <person name="Kohn L.M."/>
            <person name="Birren B."/>
            <person name="Ma L.-J."/>
            <person name="Dean R.A."/>
        </authorList>
    </citation>
    <scope>NUCLEOTIDE SEQUENCE</scope>
    <source>
        <strain evidence="3">ATCC 64411 / 73-15</strain>
    </source>
</reference>
<keyword evidence="1" id="KW-0812">Transmembrane</keyword>
<dbReference type="EMBL" id="ADBL01001049">
    <property type="status" value="NOT_ANNOTATED_CDS"/>
    <property type="molecule type" value="Genomic_DNA"/>
</dbReference>
<evidence type="ECO:0000313" key="3">
    <source>
        <dbReference type="EnsemblFungi" id="MAPG_04434T0"/>
    </source>
</evidence>